<evidence type="ECO:0000259" key="2">
    <source>
        <dbReference type="Pfam" id="PF01557"/>
    </source>
</evidence>
<dbReference type="InterPro" id="IPR036663">
    <property type="entry name" value="Fumarylacetoacetase_C_sf"/>
</dbReference>
<gene>
    <name evidence="3" type="ORF">SAMN04489858_104140</name>
</gene>
<keyword evidence="1" id="KW-0456">Lyase</keyword>
<dbReference type="GO" id="GO:0005737">
    <property type="term" value="C:cytoplasm"/>
    <property type="evidence" value="ECO:0007669"/>
    <property type="project" value="TreeGrafter"/>
</dbReference>
<sequence>MSQFDPAAAAATILAVRNGAERPADLDQTPPDTDAAYAVQREVIAGLGQGGAWKIAMLEGRHRHTGVMPRSEISMWGETRPALPKDACVEVETALILGADLPAGSDAAAARAAVAEVRLALELVSSRFADRTAANPLSGMADNFSSAGIVLGDQIEEWDGTLEGKMDLRLSYDGTAVEVTEVAQPLSGAIEFLVWLADHAEAQGLPLRRGDVLITGARIGPLPMNGATEVRASAGSAEVSVSFA</sequence>
<dbReference type="AlphaFoldDB" id="A0A1I0DGM4"/>
<name>A0A1I0DGM4_9RHOB</name>
<dbReference type="SUPFAM" id="SSF56529">
    <property type="entry name" value="FAH"/>
    <property type="match status" value="1"/>
</dbReference>
<dbReference type="GO" id="GO:0008684">
    <property type="term" value="F:2-oxopent-4-enoate hydratase activity"/>
    <property type="evidence" value="ECO:0007669"/>
    <property type="project" value="TreeGrafter"/>
</dbReference>
<dbReference type="EMBL" id="FOHO01000004">
    <property type="protein sequence ID" value="SET31537.1"/>
    <property type="molecule type" value="Genomic_DNA"/>
</dbReference>
<dbReference type="PANTHER" id="PTHR30143">
    <property type="entry name" value="ACID HYDRATASE"/>
    <property type="match status" value="1"/>
</dbReference>
<evidence type="ECO:0000313" key="4">
    <source>
        <dbReference type="Proteomes" id="UP000199180"/>
    </source>
</evidence>
<evidence type="ECO:0000256" key="1">
    <source>
        <dbReference type="ARBA" id="ARBA00023239"/>
    </source>
</evidence>
<dbReference type="RefSeq" id="WP_090733757.1">
    <property type="nucleotide sequence ID" value="NZ_FOHO01000004.1"/>
</dbReference>
<feature type="domain" description="Fumarylacetoacetase-like C-terminal" evidence="2">
    <location>
        <begin position="81"/>
        <end position="221"/>
    </location>
</feature>
<keyword evidence="4" id="KW-1185">Reference proteome</keyword>
<dbReference type="InterPro" id="IPR011234">
    <property type="entry name" value="Fumarylacetoacetase-like_C"/>
</dbReference>
<organism evidence="3 4">
    <name type="scientific">Paracoccus homiensis</name>
    <dbReference type="NCBI Taxonomy" id="364199"/>
    <lineage>
        <taxon>Bacteria</taxon>
        <taxon>Pseudomonadati</taxon>
        <taxon>Pseudomonadota</taxon>
        <taxon>Alphaproteobacteria</taxon>
        <taxon>Rhodobacterales</taxon>
        <taxon>Paracoccaceae</taxon>
        <taxon>Paracoccus</taxon>
    </lineage>
</organism>
<evidence type="ECO:0000313" key="3">
    <source>
        <dbReference type="EMBL" id="SET31537.1"/>
    </source>
</evidence>
<dbReference type="InterPro" id="IPR050772">
    <property type="entry name" value="Hydratase-Decarb/MhpD_sf"/>
</dbReference>
<dbReference type="STRING" id="364199.SAMN04489858_104140"/>
<dbReference type="PANTHER" id="PTHR30143:SF0">
    <property type="entry name" value="2-KETO-4-PENTENOATE HYDRATASE"/>
    <property type="match status" value="1"/>
</dbReference>
<dbReference type="Gene3D" id="3.90.850.10">
    <property type="entry name" value="Fumarylacetoacetase-like, C-terminal domain"/>
    <property type="match status" value="1"/>
</dbReference>
<protein>
    <submittedName>
        <fullName evidence="3">2-keto-4-pentenoate hydratase</fullName>
    </submittedName>
</protein>
<reference evidence="3 4" key="1">
    <citation type="submission" date="2016-10" db="EMBL/GenBank/DDBJ databases">
        <authorList>
            <person name="de Groot N.N."/>
        </authorList>
    </citation>
    <scope>NUCLEOTIDE SEQUENCE [LARGE SCALE GENOMIC DNA]</scope>
    <source>
        <strain evidence="3 4">DSM 17862</strain>
    </source>
</reference>
<dbReference type="Proteomes" id="UP000199180">
    <property type="component" value="Unassembled WGS sequence"/>
</dbReference>
<proteinExistence type="predicted"/>
<accession>A0A1I0DGM4</accession>
<dbReference type="Pfam" id="PF01557">
    <property type="entry name" value="FAA_hydrolase"/>
    <property type="match status" value="1"/>
</dbReference>
<dbReference type="OrthoDB" id="7854191at2"/>